<gene>
    <name evidence="1" type="ORF">JK636_13290</name>
</gene>
<proteinExistence type="predicted"/>
<dbReference type="EMBL" id="JAESWC010000008">
    <property type="protein sequence ID" value="MBL4936732.1"/>
    <property type="molecule type" value="Genomic_DNA"/>
</dbReference>
<protein>
    <submittedName>
        <fullName evidence="1">Uncharacterized protein</fullName>
    </submittedName>
</protein>
<sequence>MRQITLDELFKLLDELKSSSLAAIINAYELDTVYCIDQFDYELSDERRGRILRLISKNGQRSYYDFHGIYINLKDVAKVSVTEDTIYIYLQNQVVKLKFK</sequence>
<keyword evidence="2" id="KW-1185">Reference proteome</keyword>
<comment type="caution">
    <text evidence="1">The sequence shown here is derived from an EMBL/GenBank/DDBJ whole genome shotgun (WGS) entry which is preliminary data.</text>
</comment>
<dbReference type="Proteomes" id="UP000632377">
    <property type="component" value="Unassembled WGS sequence"/>
</dbReference>
<dbReference type="RefSeq" id="WP_202749488.1">
    <property type="nucleotide sequence ID" value="NZ_JAESWC010000008.1"/>
</dbReference>
<organism evidence="1 2">
    <name type="scientific">Clostridium rhizosphaerae</name>
    <dbReference type="NCBI Taxonomy" id="2803861"/>
    <lineage>
        <taxon>Bacteria</taxon>
        <taxon>Bacillati</taxon>
        <taxon>Bacillota</taxon>
        <taxon>Clostridia</taxon>
        <taxon>Eubacteriales</taxon>
        <taxon>Clostridiaceae</taxon>
        <taxon>Clostridium</taxon>
    </lineage>
</organism>
<name>A0ABS1TCB1_9CLOT</name>
<evidence type="ECO:0000313" key="2">
    <source>
        <dbReference type="Proteomes" id="UP000632377"/>
    </source>
</evidence>
<reference evidence="1 2" key="1">
    <citation type="submission" date="2021-01" db="EMBL/GenBank/DDBJ databases">
        <title>Genome public.</title>
        <authorList>
            <person name="Liu C."/>
            <person name="Sun Q."/>
        </authorList>
    </citation>
    <scope>NUCLEOTIDE SEQUENCE [LARGE SCALE GENOMIC DNA]</scope>
    <source>
        <strain evidence="1 2">YIM B02515</strain>
    </source>
</reference>
<evidence type="ECO:0000313" key="1">
    <source>
        <dbReference type="EMBL" id="MBL4936732.1"/>
    </source>
</evidence>
<accession>A0ABS1TCB1</accession>